<organism evidence="4 5">
    <name type="scientific">Candidatus Cohnella colombiensis</name>
    <dbReference type="NCBI Taxonomy" id="3121368"/>
    <lineage>
        <taxon>Bacteria</taxon>
        <taxon>Bacillati</taxon>
        <taxon>Bacillota</taxon>
        <taxon>Bacilli</taxon>
        <taxon>Bacillales</taxon>
        <taxon>Paenibacillaceae</taxon>
        <taxon>Cohnella</taxon>
    </lineage>
</organism>
<dbReference type="SUPFAM" id="SSF53448">
    <property type="entry name" value="Nucleotide-diphospho-sugar transferases"/>
    <property type="match status" value="1"/>
</dbReference>
<dbReference type="InterPro" id="IPR001173">
    <property type="entry name" value="Glyco_trans_2-like"/>
</dbReference>
<protein>
    <submittedName>
        <fullName evidence="4">Glycosyltransferase family 2 protein</fullName>
    </submittedName>
</protein>
<evidence type="ECO:0000259" key="3">
    <source>
        <dbReference type="Pfam" id="PF00535"/>
    </source>
</evidence>
<dbReference type="EMBL" id="CP119317">
    <property type="protein sequence ID" value="WEK54929.1"/>
    <property type="molecule type" value="Genomic_DNA"/>
</dbReference>
<keyword evidence="5" id="KW-1185">Reference proteome</keyword>
<feature type="domain" description="Glycosyltransferase 2-like" evidence="3">
    <location>
        <begin position="4"/>
        <end position="174"/>
    </location>
</feature>
<dbReference type="AlphaFoldDB" id="A0AA95EXL8"/>
<dbReference type="InterPro" id="IPR050834">
    <property type="entry name" value="Glycosyltransf_2"/>
</dbReference>
<dbReference type="InterPro" id="IPR029044">
    <property type="entry name" value="Nucleotide-diphossugar_trans"/>
</dbReference>
<dbReference type="Gene3D" id="3.90.550.10">
    <property type="entry name" value="Spore Coat Polysaccharide Biosynthesis Protein SpsA, Chain A"/>
    <property type="match status" value="1"/>
</dbReference>
<keyword evidence="2" id="KW-0812">Transmembrane</keyword>
<feature type="transmembrane region" description="Helical" evidence="2">
    <location>
        <begin position="255"/>
        <end position="276"/>
    </location>
</feature>
<dbReference type="CDD" id="cd00761">
    <property type="entry name" value="Glyco_tranf_GTA_type"/>
    <property type="match status" value="1"/>
</dbReference>
<proteinExistence type="inferred from homology"/>
<name>A0AA95EXL8_9BACL</name>
<dbReference type="PANTHER" id="PTHR43685:SF11">
    <property type="entry name" value="GLYCOSYLTRANSFERASE TAGX-RELATED"/>
    <property type="match status" value="1"/>
</dbReference>
<comment type="similarity">
    <text evidence="1">Belongs to the glycosyltransferase 2 family.</text>
</comment>
<keyword evidence="2" id="KW-1133">Transmembrane helix</keyword>
<dbReference type="Proteomes" id="UP001178662">
    <property type="component" value="Chromosome"/>
</dbReference>
<evidence type="ECO:0000313" key="4">
    <source>
        <dbReference type="EMBL" id="WEK54929.1"/>
    </source>
</evidence>
<reference evidence="4" key="1">
    <citation type="submission" date="2023-03" db="EMBL/GenBank/DDBJ databases">
        <title>Andean soil-derived lignocellulolytic bacterial consortium as a source of novel taxa and putative plastic-active enzymes.</title>
        <authorList>
            <person name="Diaz-Garcia L."/>
            <person name="Chuvochina M."/>
            <person name="Feuerriegel G."/>
            <person name="Bunk B."/>
            <person name="Sproer C."/>
            <person name="Streit W.R."/>
            <person name="Rodriguez L.M."/>
            <person name="Overmann J."/>
            <person name="Jimenez D.J."/>
        </authorList>
    </citation>
    <scope>NUCLEOTIDE SEQUENCE</scope>
    <source>
        <strain evidence="4">MAG 2441</strain>
    </source>
</reference>
<dbReference type="PANTHER" id="PTHR43685">
    <property type="entry name" value="GLYCOSYLTRANSFERASE"/>
    <property type="match status" value="1"/>
</dbReference>
<dbReference type="Pfam" id="PF00535">
    <property type="entry name" value="Glycos_transf_2"/>
    <property type="match status" value="1"/>
</dbReference>
<evidence type="ECO:0000256" key="1">
    <source>
        <dbReference type="ARBA" id="ARBA00006739"/>
    </source>
</evidence>
<evidence type="ECO:0000313" key="5">
    <source>
        <dbReference type="Proteomes" id="UP001178662"/>
    </source>
</evidence>
<evidence type="ECO:0000256" key="2">
    <source>
        <dbReference type="SAM" id="Phobius"/>
    </source>
</evidence>
<sequence>MNISVLIPTYCRVNDLDRCLNGIYSQTIKPAEVIVVVREDDHETLQYMEGLIPSDINLKVALIAIPGVVQALNRGLQEVSGDVVAITDDDSEPYVHWLERLKLTFEQNPEVVGVGGRDWIHQDGSIIDQEADIVGKIQWFGRKIGNHHLGNGRAREVDFLKGVNCAYRTVPLQEIGFDQRLLGNGAQVHWELGIGLALKRKGWKLIYNPAIGVGHYPSQRFDEDQRNEFNRLAIRNAIHNETMIMLEHLPFFNRAIFICWALLIGTMSSPGLLQLFRVVMKRDAKAGTRFHAVMEGRFMGYKSWIKYQKLAGGPHR</sequence>
<gene>
    <name evidence="4" type="ORF">P0Y55_02265</name>
</gene>
<keyword evidence="2" id="KW-0472">Membrane</keyword>
<accession>A0AA95EXL8</accession>